<organism evidence="12 13">
    <name type="scientific">Pseudopedobacter saltans</name>
    <dbReference type="NCBI Taxonomy" id="151895"/>
    <lineage>
        <taxon>Bacteria</taxon>
        <taxon>Pseudomonadati</taxon>
        <taxon>Bacteroidota</taxon>
        <taxon>Sphingobacteriia</taxon>
        <taxon>Sphingobacteriales</taxon>
        <taxon>Sphingobacteriaceae</taxon>
        <taxon>Pseudopedobacter</taxon>
    </lineage>
</organism>
<feature type="binding site" evidence="11">
    <location>
        <position position="254"/>
    </location>
    <ligand>
        <name>Mn(2+)</name>
        <dbReference type="ChEBI" id="CHEBI:29035"/>
        <label>2</label>
    </ligand>
</feature>
<dbReference type="GO" id="GO:0006281">
    <property type="term" value="P:DNA repair"/>
    <property type="evidence" value="ECO:0007669"/>
    <property type="project" value="TreeGrafter"/>
</dbReference>
<evidence type="ECO:0000256" key="9">
    <source>
        <dbReference type="PIRSR" id="PIRSR601233-1"/>
    </source>
</evidence>
<dbReference type="GO" id="GO:0005525">
    <property type="term" value="F:GTP binding"/>
    <property type="evidence" value="ECO:0007669"/>
    <property type="project" value="UniProtKB-KW"/>
</dbReference>
<feature type="binding site" evidence="11">
    <location>
        <position position="226"/>
    </location>
    <ligand>
        <name>Mn(2+)</name>
        <dbReference type="ChEBI" id="CHEBI:29035"/>
        <label>1</label>
    </ligand>
</feature>
<comment type="cofactor">
    <cofactor evidence="11">
        <name>Mn(2+)</name>
        <dbReference type="ChEBI" id="CHEBI:29035"/>
    </cofactor>
    <text evidence="11">Binds 2 manganese ions per subunit.</text>
</comment>
<dbReference type="GO" id="GO:0170057">
    <property type="term" value="F:RNA ligase (GTP) activity"/>
    <property type="evidence" value="ECO:0007669"/>
    <property type="project" value="UniProtKB-EC"/>
</dbReference>
<keyword evidence="3 11" id="KW-0479">Metal-binding</keyword>
<evidence type="ECO:0000256" key="3">
    <source>
        <dbReference type="ARBA" id="ARBA00022723"/>
    </source>
</evidence>
<proteinExistence type="predicted"/>
<keyword evidence="4 10" id="KW-0547">Nucleotide-binding</keyword>
<gene>
    <name evidence="12" type="ORF">DI598_02860</name>
</gene>
<evidence type="ECO:0000256" key="8">
    <source>
        <dbReference type="ARBA" id="ARBA00047746"/>
    </source>
</evidence>
<comment type="catalytic activity">
    <reaction evidence="8">
        <text>a 3'-end 3'-phospho-ribonucleotide-RNA + a 5'-end dephospho-ribonucleoside-RNA + GTP = a ribonucleotidyl-ribonucleotide-RNA + GMP + diphosphate</text>
        <dbReference type="Rhea" id="RHEA:68076"/>
        <dbReference type="Rhea" id="RHEA-COMP:10463"/>
        <dbReference type="Rhea" id="RHEA-COMP:13936"/>
        <dbReference type="Rhea" id="RHEA-COMP:17355"/>
        <dbReference type="ChEBI" id="CHEBI:33019"/>
        <dbReference type="ChEBI" id="CHEBI:37565"/>
        <dbReference type="ChEBI" id="CHEBI:58115"/>
        <dbReference type="ChEBI" id="CHEBI:83062"/>
        <dbReference type="ChEBI" id="CHEBI:138284"/>
        <dbReference type="ChEBI" id="CHEBI:173118"/>
        <dbReference type="EC" id="6.5.1.8"/>
    </reaction>
</comment>
<evidence type="ECO:0000256" key="1">
    <source>
        <dbReference type="ARBA" id="ARBA00012726"/>
    </source>
</evidence>
<protein>
    <recommendedName>
        <fullName evidence="1">3'-phosphate/5'-hydroxy nucleic acid ligase</fullName>
        <ecNumber evidence="1">6.5.1.8</ecNumber>
    </recommendedName>
</protein>
<evidence type="ECO:0000313" key="12">
    <source>
        <dbReference type="EMBL" id="PZP51610.1"/>
    </source>
</evidence>
<evidence type="ECO:0000256" key="7">
    <source>
        <dbReference type="ARBA" id="ARBA00023211"/>
    </source>
</evidence>
<feature type="binding site" evidence="10">
    <location>
        <begin position="369"/>
        <end position="372"/>
    </location>
    <ligand>
        <name>GMP</name>
        <dbReference type="ChEBI" id="CHEBI:58115"/>
    </ligand>
</feature>
<evidence type="ECO:0000256" key="6">
    <source>
        <dbReference type="ARBA" id="ARBA00023134"/>
    </source>
</evidence>
<dbReference type="Pfam" id="PF01139">
    <property type="entry name" value="RtcB"/>
    <property type="match status" value="2"/>
</dbReference>
<evidence type="ECO:0000256" key="11">
    <source>
        <dbReference type="PIRSR" id="PIRSR601233-3"/>
    </source>
</evidence>
<feature type="binding site" evidence="11">
    <location>
        <position position="147"/>
    </location>
    <ligand>
        <name>Mn(2+)</name>
        <dbReference type="ChEBI" id="CHEBI:29035"/>
        <label>1</label>
    </ligand>
</feature>
<feature type="binding site" evidence="10">
    <location>
        <begin position="225"/>
        <end position="229"/>
    </location>
    <ligand>
        <name>GMP</name>
        <dbReference type="ChEBI" id="CHEBI:58115"/>
    </ligand>
</feature>
<dbReference type="GO" id="GO:0003909">
    <property type="term" value="F:DNA ligase activity"/>
    <property type="evidence" value="ECO:0007669"/>
    <property type="project" value="TreeGrafter"/>
</dbReference>
<dbReference type="GO" id="GO:0030145">
    <property type="term" value="F:manganese ion binding"/>
    <property type="evidence" value="ECO:0007669"/>
    <property type="project" value="TreeGrafter"/>
</dbReference>
<dbReference type="PANTHER" id="PTHR43749:SF2">
    <property type="entry name" value="RNA-SPLICING LIGASE RTCB"/>
    <property type="match status" value="1"/>
</dbReference>
<dbReference type="InterPro" id="IPR001233">
    <property type="entry name" value="RtcB"/>
</dbReference>
<dbReference type="AlphaFoldDB" id="A0A2W5FD80"/>
<evidence type="ECO:0000313" key="13">
    <source>
        <dbReference type="Proteomes" id="UP000249645"/>
    </source>
</evidence>
<feature type="binding site" evidence="11">
    <location>
        <position position="336"/>
    </location>
    <ligand>
        <name>Mn(2+)</name>
        <dbReference type="ChEBI" id="CHEBI:29035"/>
        <label>2</label>
    </ligand>
</feature>
<dbReference type="EMBL" id="QFOI01000026">
    <property type="protein sequence ID" value="PZP51610.1"/>
    <property type="molecule type" value="Genomic_DNA"/>
</dbReference>
<feature type="binding site" evidence="10">
    <location>
        <begin position="336"/>
        <end position="337"/>
    </location>
    <ligand>
        <name>GMP</name>
        <dbReference type="ChEBI" id="CHEBI:58115"/>
    </ligand>
</feature>
<feature type="active site" description="GMP-histidine intermediate" evidence="9">
    <location>
        <position position="393"/>
    </location>
</feature>
<evidence type="ECO:0000256" key="4">
    <source>
        <dbReference type="ARBA" id="ARBA00022741"/>
    </source>
</evidence>
<evidence type="ECO:0000256" key="10">
    <source>
        <dbReference type="PIRSR" id="PIRSR601233-2"/>
    </source>
</evidence>
<feature type="binding site" evidence="10">
    <location>
        <begin position="393"/>
        <end position="396"/>
    </location>
    <ligand>
        <name>GMP</name>
        <dbReference type="ChEBI" id="CHEBI:58115"/>
    </ligand>
</feature>
<name>A0A2W5FD80_9SPHI</name>
<dbReference type="EC" id="6.5.1.8" evidence="1"/>
<keyword evidence="6 10" id="KW-0342">GTP-binding</keyword>
<dbReference type="GO" id="GO:0042245">
    <property type="term" value="P:RNA repair"/>
    <property type="evidence" value="ECO:0007669"/>
    <property type="project" value="UniProtKB-KW"/>
</dbReference>
<dbReference type="InterPro" id="IPR036025">
    <property type="entry name" value="RtcB-like_sf"/>
</dbReference>
<reference evidence="12 13" key="1">
    <citation type="submission" date="2017-11" db="EMBL/GenBank/DDBJ databases">
        <title>Infants hospitalized years apart are colonized by the same room-sourced microbial strains.</title>
        <authorList>
            <person name="Brooks B."/>
            <person name="Olm M.R."/>
            <person name="Firek B.A."/>
            <person name="Baker R."/>
            <person name="Thomas B.C."/>
            <person name="Morowitz M.J."/>
            <person name="Banfield J.F."/>
        </authorList>
    </citation>
    <scope>NUCLEOTIDE SEQUENCE [LARGE SCALE GENOMIC DNA]</scope>
    <source>
        <strain evidence="12">S2_009_000_R2_76</strain>
    </source>
</reference>
<keyword evidence="7 11" id="KW-0464">Manganese</keyword>
<dbReference type="SUPFAM" id="SSF103365">
    <property type="entry name" value="Hypothetical protein PH1602"/>
    <property type="match status" value="1"/>
</dbReference>
<dbReference type="Gene3D" id="3.90.1860.10">
    <property type="entry name" value="tRNA-splicing ligase RtcB"/>
    <property type="match status" value="1"/>
</dbReference>
<evidence type="ECO:0000256" key="2">
    <source>
        <dbReference type="ARBA" id="ARBA00022598"/>
    </source>
</evidence>
<keyword evidence="5" id="KW-0692">RNA repair</keyword>
<dbReference type="PANTHER" id="PTHR43749">
    <property type="entry name" value="RNA-SPLICING LIGASE RTCB"/>
    <property type="match status" value="1"/>
</dbReference>
<sequence length="466" mass="51125">MGNIKPKELSKLGLVDDAARSLTLNIISKNYKHHSREEIISLIKDVVISPGKYQSDSVWKSVAAKLIGDIVSNDFQVYDLLKVPQMLKVFGGKQIESLAKQQIDYCLRLPIALQGALMADAHEGFGMPIGGVLATANTVIPYAVGQDIGCRMALSIIDERPSYLKRNSFAIKNAIKYFTHFGMDGHLEFEQEHAILEDARFQETALLKSVFPKAVYQLGTSGGGNHFVEMGTVRLKEGNTVGVPAGEYVGLLSHSGSRGVGATIAKYFIQLAMEKCRLPKQAKSLAWLDLNSDEGMEYWLSMQLAGDYAKACHEQIHRNVLKSLGLDAIAVVENHHNFAWKEQNEKGEDIIVHRKGATPAHKGELGIIPGNMVDDAFIVSGRGASSSLQSASHGAGRLMSRQKAKDSMTVSDLKKRLNQYGVTLIGGSVEEHPFAYKDISTVMEAQKELVDVQGVFTPKIVRMNKE</sequence>
<comment type="caution">
    <text evidence="12">The sequence shown here is derived from an EMBL/GenBank/DDBJ whole genome shotgun (WGS) entry which is preliminary data.</text>
</comment>
<evidence type="ECO:0000256" key="5">
    <source>
        <dbReference type="ARBA" id="ARBA00022800"/>
    </source>
</evidence>
<dbReference type="InterPro" id="IPR052915">
    <property type="entry name" value="RtcB-like"/>
</dbReference>
<keyword evidence="2 12" id="KW-0436">Ligase</keyword>
<dbReference type="GO" id="GO:0006396">
    <property type="term" value="P:RNA processing"/>
    <property type="evidence" value="ECO:0007669"/>
    <property type="project" value="InterPro"/>
</dbReference>
<accession>A0A2W5FD80</accession>
<dbReference type="Proteomes" id="UP000249645">
    <property type="component" value="Unassembled WGS sequence"/>
</dbReference>